<feature type="chain" id="PRO_5047286055" description="FAD-binding PCMH-type domain-containing protein" evidence="9">
    <location>
        <begin position="29"/>
        <end position="806"/>
    </location>
</feature>
<feature type="signal peptide" evidence="9">
    <location>
        <begin position="1"/>
        <end position="28"/>
    </location>
</feature>
<evidence type="ECO:0000256" key="4">
    <source>
        <dbReference type="ARBA" id="ARBA00022729"/>
    </source>
</evidence>
<evidence type="ECO:0000256" key="3">
    <source>
        <dbReference type="ARBA" id="ARBA00022630"/>
    </source>
</evidence>
<dbReference type="Proteomes" id="UP001396334">
    <property type="component" value="Unassembled WGS sequence"/>
</dbReference>
<reference evidence="11 12" key="1">
    <citation type="journal article" date="2024" name="G3 (Bethesda)">
        <title>Genome assembly of Hibiscus sabdariffa L. provides insights into metabolisms of medicinal natural products.</title>
        <authorList>
            <person name="Kim T."/>
        </authorList>
    </citation>
    <scope>NUCLEOTIDE SEQUENCE [LARGE SCALE GENOMIC DNA]</scope>
    <source>
        <strain evidence="11">TK-2024</strain>
        <tissue evidence="11">Old leaves</tissue>
    </source>
</reference>
<dbReference type="InterPro" id="IPR016166">
    <property type="entry name" value="FAD-bd_PCMH"/>
</dbReference>
<dbReference type="InterPro" id="IPR036318">
    <property type="entry name" value="FAD-bd_PCMH-like_sf"/>
</dbReference>
<dbReference type="InterPro" id="IPR006094">
    <property type="entry name" value="Oxid_FAD_bind_N"/>
</dbReference>
<dbReference type="SUPFAM" id="SSF56176">
    <property type="entry name" value="FAD-binding/transporter-associated domain-like"/>
    <property type="match status" value="1"/>
</dbReference>
<dbReference type="Gene3D" id="3.40.462.20">
    <property type="match status" value="1"/>
</dbReference>
<keyword evidence="12" id="KW-1185">Reference proteome</keyword>
<dbReference type="Gene3D" id="3.30.43.10">
    <property type="entry name" value="Uridine Diphospho-n-acetylenolpyruvylglucosamine Reductase, domain 2"/>
    <property type="match status" value="1"/>
</dbReference>
<keyword evidence="7" id="KW-0560">Oxidoreductase</keyword>
<dbReference type="PANTHER" id="PTHR32448">
    <property type="entry name" value="OS08G0158400 PROTEIN"/>
    <property type="match status" value="1"/>
</dbReference>
<dbReference type="EMBL" id="JBBPBN010000010">
    <property type="protein sequence ID" value="KAK9031474.1"/>
    <property type="molecule type" value="Genomic_DNA"/>
</dbReference>
<name>A0ABR2T2J7_9ROSI</name>
<keyword evidence="5" id="KW-0547">Nucleotide-binding</keyword>
<protein>
    <recommendedName>
        <fullName evidence="10">FAD-binding PCMH-type domain-containing protein</fullName>
    </recommendedName>
</protein>
<evidence type="ECO:0000256" key="6">
    <source>
        <dbReference type="ARBA" id="ARBA00022827"/>
    </source>
</evidence>
<dbReference type="PROSITE" id="PS51387">
    <property type="entry name" value="FAD_PCMH"/>
    <property type="match status" value="1"/>
</dbReference>
<accession>A0ABR2T2J7</accession>
<evidence type="ECO:0000313" key="11">
    <source>
        <dbReference type="EMBL" id="KAK9031474.1"/>
    </source>
</evidence>
<proteinExistence type="inferred from homology"/>
<evidence type="ECO:0000256" key="7">
    <source>
        <dbReference type="ARBA" id="ARBA00023002"/>
    </source>
</evidence>
<keyword evidence="3" id="KW-0285">Flavoprotein</keyword>
<dbReference type="Pfam" id="PF08031">
    <property type="entry name" value="BBE"/>
    <property type="match status" value="1"/>
</dbReference>
<keyword evidence="8" id="KW-0325">Glycoprotein</keyword>
<dbReference type="Gene3D" id="3.30.465.10">
    <property type="match status" value="1"/>
</dbReference>
<evidence type="ECO:0000256" key="9">
    <source>
        <dbReference type="SAM" id="SignalP"/>
    </source>
</evidence>
<dbReference type="InterPro" id="IPR016169">
    <property type="entry name" value="FAD-bd_PCMH_sub2"/>
</dbReference>
<sequence length="806" mass="90757">MSDPNSAKFRQLLTLFITLFSLSCRANSQSSAVNNFLHCLNYESNPVLSRSIYLPSHPHFQSVLRTRIKNLRFLSPETPKPVAIIAPTLIHHVQGAVICARDNGLQIRIRSGGHDYEGLSYRSNVTFIILDMSNFRSIDIDVENETAWVEAGATLGELYHGIGNKSDKHAFPSGICPTVGIGGHISGGGYGNLMRKYGLAADHLVDAIVVDALGNVHDRASMGEDLFWAIRGGGGASFAVIVSWKINLVRVTETVTVFNMSFTLEQGATDLVYKWQQIAPNIDEGLYLKVRLTPLINGTSCGNKTLKASFVGFFLGRRDELVSIIDKSFPELKLTKDDCHEMRWVESTLFYARFPPGTPVDVLLNRTAWTPVFFKNKSDYVKNLIPKQGLNKIWKMMIDARSSIRGKFYMEWNPYGGKMNEIPESDIAFPHRKGNVFLIQYALSWHEDDSNVSSHNIDKLRKFYAAMAPYVSKDPRETFLNYRDLDIGENPSNETSFEEAKVYGRKYFMDNFTRLTKVKAMVDPSDFFKYEQSIPPIKQPVGNFSNQLVAVGARESERSGRERMRGEDEGGAAWNDQVFKSIASRWGKVLKIDEDTTLRNMFDCARILMGVKCFSEVPNTANLFINGVRYSIRIFVSEYEDERRWIDEEESKGQQFESPSDLAEKADCCRLEVQGCNGSAQVAAAVISMNKKEVIEDPYFNDACFGNEKTSCDSQSNKEMNRQQLGEEELLGVNLGRETWTNVVAKNCLKSDKVKESCEQGSCRESTKSKPHPHNIIGPLTHREANHNISILDLGDEDDRSRLIPS</sequence>
<gene>
    <name evidence="11" type="ORF">V6N11_032851</name>
</gene>
<evidence type="ECO:0000313" key="12">
    <source>
        <dbReference type="Proteomes" id="UP001396334"/>
    </source>
</evidence>
<comment type="similarity">
    <text evidence="2">Belongs to the oxygen-dependent FAD-linked oxidoreductase family.</text>
</comment>
<feature type="domain" description="FAD-binding PCMH-type" evidence="10">
    <location>
        <begin position="77"/>
        <end position="251"/>
    </location>
</feature>
<comment type="cofactor">
    <cofactor evidence="1">
        <name>FAD</name>
        <dbReference type="ChEBI" id="CHEBI:57692"/>
    </cofactor>
</comment>
<organism evidence="11 12">
    <name type="scientific">Hibiscus sabdariffa</name>
    <name type="common">roselle</name>
    <dbReference type="NCBI Taxonomy" id="183260"/>
    <lineage>
        <taxon>Eukaryota</taxon>
        <taxon>Viridiplantae</taxon>
        <taxon>Streptophyta</taxon>
        <taxon>Embryophyta</taxon>
        <taxon>Tracheophyta</taxon>
        <taxon>Spermatophyta</taxon>
        <taxon>Magnoliopsida</taxon>
        <taxon>eudicotyledons</taxon>
        <taxon>Gunneridae</taxon>
        <taxon>Pentapetalae</taxon>
        <taxon>rosids</taxon>
        <taxon>malvids</taxon>
        <taxon>Malvales</taxon>
        <taxon>Malvaceae</taxon>
        <taxon>Malvoideae</taxon>
        <taxon>Hibiscus</taxon>
    </lineage>
</organism>
<evidence type="ECO:0000259" key="10">
    <source>
        <dbReference type="PROSITE" id="PS51387"/>
    </source>
</evidence>
<dbReference type="InterPro" id="IPR012951">
    <property type="entry name" value="BBE"/>
</dbReference>
<keyword evidence="4 9" id="KW-0732">Signal</keyword>
<evidence type="ECO:0000256" key="2">
    <source>
        <dbReference type="ARBA" id="ARBA00005466"/>
    </source>
</evidence>
<evidence type="ECO:0000256" key="8">
    <source>
        <dbReference type="ARBA" id="ARBA00023180"/>
    </source>
</evidence>
<comment type="caution">
    <text evidence="11">The sequence shown here is derived from an EMBL/GenBank/DDBJ whole genome shotgun (WGS) entry which is preliminary data.</text>
</comment>
<dbReference type="Pfam" id="PF01565">
    <property type="entry name" value="FAD_binding_4"/>
    <property type="match status" value="1"/>
</dbReference>
<evidence type="ECO:0000256" key="5">
    <source>
        <dbReference type="ARBA" id="ARBA00022741"/>
    </source>
</evidence>
<dbReference type="InterPro" id="IPR016167">
    <property type="entry name" value="FAD-bd_PCMH_sub1"/>
</dbReference>
<evidence type="ECO:0000256" key="1">
    <source>
        <dbReference type="ARBA" id="ARBA00001974"/>
    </source>
</evidence>
<keyword evidence="6" id="KW-0274">FAD</keyword>